<evidence type="ECO:0000313" key="3">
    <source>
        <dbReference type="Proteomes" id="UP001229346"/>
    </source>
</evidence>
<comment type="caution">
    <text evidence="2">The sequence shown here is derived from an EMBL/GenBank/DDBJ whole genome shotgun (WGS) entry which is preliminary data.</text>
</comment>
<dbReference type="InterPro" id="IPR008900">
    <property type="entry name" value="Zot_N"/>
</dbReference>
<dbReference type="RefSeq" id="WP_307210735.1">
    <property type="nucleotide sequence ID" value="NZ_JAUSSU010000030.1"/>
</dbReference>
<dbReference type="Proteomes" id="UP001229346">
    <property type="component" value="Unassembled WGS sequence"/>
</dbReference>
<accession>A0ABT9UF32</accession>
<evidence type="ECO:0000259" key="1">
    <source>
        <dbReference type="Pfam" id="PF05707"/>
    </source>
</evidence>
<dbReference type="EMBL" id="JAUSSU010000030">
    <property type="protein sequence ID" value="MDQ0116829.1"/>
    <property type="molecule type" value="Genomic_DNA"/>
</dbReference>
<organism evidence="2 3">
    <name type="scientific">Paenibacillus harenae</name>
    <dbReference type="NCBI Taxonomy" id="306543"/>
    <lineage>
        <taxon>Bacteria</taxon>
        <taxon>Bacillati</taxon>
        <taxon>Bacillota</taxon>
        <taxon>Bacilli</taxon>
        <taxon>Bacillales</taxon>
        <taxon>Paenibacillaceae</taxon>
        <taxon>Paenibacillus</taxon>
    </lineage>
</organism>
<sequence length="249" mass="29060">MRTLFHKLKQIIKTVKLPLVLDFIRWLLIDIFRRIRDGKDLSVFGVYLFCGIHGKGKTISMVYEIEKDLDRNPQLKVYTNFYYEHQDGHLGHWSEMIPIAEAGNAIIAIDEVHTSFNSRSWKDFPEELITLISQNRKDGVKLLMSAQTSDSVEKTIRDQSHYVVNCKNIGKRLFLNVYYRIDEYNKSPEKRRAAYRNYFVASDELRAAYNTKEKIRSLKVYQKSDVPKTTTYVTNNVVAAVDPAAKKRK</sequence>
<reference evidence="2 3" key="1">
    <citation type="submission" date="2023-07" db="EMBL/GenBank/DDBJ databases">
        <title>Sorghum-associated microbial communities from plants grown in Nebraska, USA.</title>
        <authorList>
            <person name="Schachtman D."/>
        </authorList>
    </citation>
    <scope>NUCLEOTIDE SEQUENCE [LARGE SCALE GENOMIC DNA]</scope>
    <source>
        <strain evidence="2 3">CC482</strain>
    </source>
</reference>
<dbReference type="Gene3D" id="3.40.50.300">
    <property type="entry name" value="P-loop containing nucleotide triphosphate hydrolases"/>
    <property type="match status" value="1"/>
</dbReference>
<feature type="domain" description="Zona occludens toxin N-terminal" evidence="1">
    <location>
        <begin position="93"/>
        <end position="198"/>
    </location>
</feature>
<evidence type="ECO:0000313" key="2">
    <source>
        <dbReference type="EMBL" id="MDQ0116829.1"/>
    </source>
</evidence>
<dbReference type="InterPro" id="IPR027417">
    <property type="entry name" value="P-loop_NTPase"/>
</dbReference>
<keyword evidence="3" id="KW-1185">Reference proteome</keyword>
<name>A0ABT9UF32_PAEHA</name>
<proteinExistence type="predicted"/>
<gene>
    <name evidence="2" type="ORF">J2T15_006316</name>
</gene>
<protein>
    <recommendedName>
        <fullName evidence="1">Zona occludens toxin N-terminal domain-containing protein</fullName>
    </recommendedName>
</protein>
<dbReference type="Pfam" id="PF05707">
    <property type="entry name" value="Zot"/>
    <property type="match status" value="1"/>
</dbReference>